<dbReference type="Gene3D" id="3.40.30.10">
    <property type="entry name" value="Glutaredoxin"/>
    <property type="match status" value="1"/>
</dbReference>
<keyword evidence="2" id="KW-1185">Reference proteome</keyword>
<evidence type="ECO:0000313" key="1">
    <source>
        <dbReference type="EMBL" id="MEL5994991.1"/>
    </source>
</evidence>
<dbReference type="Pfam" id="PF14595">
    <property type="entry name" value="Thioredoxin_9"/>
    <property type="match status" value="1"/>
</dbReference>
<protein>
    <submittedName>
        <fullName evidence="1">Thioredoxin family protein</fullName>
    </submittedName>
</protein>
<organism evidence="1 2">
    <name type="scientific">Hymenobacter segetis</name>
    <dbReference type="NCBI Taxonomy" id="2025509"/>
    <lineage>
        <taxon>Bacteria</taxon>
        <taxon>Pseudomonadati</taxon>
        <taxon>Bacteroidota</taxon>
        <taxon>Cytophagia</taxon>
        <taxon>Cytophagales</taxon>
        <taxon>Hymenobacteraceae</taxon>
        <taxon>Hymenobacter</taxon>
    </lineage>
</organism>
<comment type="caution">
    <text evidence="1">The sequence shown here is derived from an EMBL/GenBank/DDBJ whole genome shotgun (WGS) entry which is preliminary data.</text>
</comment>
<sequence>MFNPLSVSSAATALVPTYTYPEFRELMTTLAAENRTTGPEQLPGLIRYTAQNQAHLDTAYARPLLAALVEKLRQLPRPERWLVLGETWCGDTAHTLPILAHLADESHDHVTLHVALRSEHPELMATHQTDGKNSIPKLIRYDAATGAELGTWGPRPAEAQLLSHQLHADKTLHTNQVVKGMNMWYEADNGQSVQHELLALLG</sequence>
<accession>A0ABU9LX77</accession>
<dbReference type="RefSeq" id="WP_342298475.1">
    <property type="nucleotide sequence ID" value="NZ_JBCEVZ010000027.1"/>
</dbReference>
<evidence type="ECO:0000313" key="2">
    <source>
        <dbReference type="Proteomes" id="UP001479606"/>
    </source>
</evidence>
<reference evidence="1 2" key="1">
    <citation type="journal article" date="2018" name="Arch. Microbiol.">
        <title>Hymenobacter segetis sp. nov., isolated from soil.</title>
        <authorList>
            <person name="Ten L.N."/>
            <person name="Lim S.J."/>
            <person name="Kim B.O."/>
            <person name="Kang I.K."/>
            <person name="Jung H.Y."/>
        </authorList>
    </citation>
    <scope>NUCLEOTIDE SEQUENCE [LARGE SCALE GENOMIC DNA]</scope>
    <source>
        <strain evidence="1 2">S7-3-11</strain>
    </source>
</reference>
<gene>
    <name evidence="1" type="ORF">AAFH49_12290</name>
</gene>
<dbReference type="EMBL" id="JBCEVZ010000027">
    <property type="protein sequence ID" value="MEL5994991.1"/>
    <property type="molecule type" value="Genomic_DNA"/>
</dbReference>
<name>A0ABU9LX77_9BACT</name>
<dbReference type="Proteomes" id="UP001479606">
    <property type="component" value="Unassembled WGS sequence"/>
</dbReference>
<proteinExistence type="predicted"/>